<keyword evidence="5" id="KW-0239">DNA-directed DNA polymerase</keyword>
<reference evidence="7 8" key="1">
    <citation type="journal article" date="2015" name="Genome Announc.">
        <title>Expanding the biotechnology potential of lactobacilli through comparative genomics of 213 strains and associated genera.</title>
        <authorList>
            <person name="Sun Z."/>
            <person name="Harris H.M."/>
            <person name="McCann A."/>
            <person name="Guo C."/>
            <person name="Argimon S."/>
            <person name="Zhang W."/>
            <person name="Yang X."/>
            <person name="Jeffery I.B."/>
            <person name="Cooney J.C."/>
            <person name="Kagawa T.F."/>
            <person name="Liu W."/>
            <person name="Song Y."/>
            <person name="Salvetti E."/>
            <person name="Wrobel A."/>
            <person name="Rasinkangas P."/>
            <person name="Parkhill J."/>
            <person name="Rea M.C."/>
            <person name="O'Sullivan O."/>
            <person name="Ritari J."/>
            <person name="Douillard F.P."/>
            <person name="Paul Ross R."/>
            <person name="Yang R."/>
            <person name="Briner A.E."/>
            <person name="Felis G.E."/>
            <person name="de Vos W.M."/>
            <person name="Barrangou R."/>
            <person name="Klaenhammer T.R."/>
            <person name="Caufield P.W."/>
            <person name="Cui Y."/>
            <person name="Zhang H."/>
            <person name="O'Toole P.W."/>
        </authorList>
    </citation>
    <scope>NUCLEOTIDE SEQUENCE [LARGE SCALE GENOMIC DNA]</scope>
    <source>
        <strain evidence="7 8">DSM 18630</strain>
    </source>
</reference>
<dbReference type="Proteomes" id="UP000051451">
    <property type="component" value="Unassembled WGS sequence"/>
</dbReference>
<dbReference type="GO" id="GO:0003887">
    <property type="term" value="F:DNA-directed DNA polymerase activity"/>
    <property type="evidence" value="ECO:0007669"/>
    <property type="project" value="UniProtKB-KW"/>
</dbReference>
<keyword evidence="5" id="KW-0808">Transferase</keyword>
<dbReference type="PANTHER" id="PTHR11076">
    <property type="entry name" value="DNA REPAIR POLYMERASE UMUC / TRANSFERASE FAMILY MEMBER"/>
    <property type="match status" value="1"/>
</dbReference>
<dbReference type="Pfam" id="PF11799">
    <property type="entry name" value="IMS_C"/>
    <property type="match status" value="1"/>
</dbReference>
<dbReference type="Gene3D" id="3.30.1490.100">
    <property type="entry name" value="DNA polymerase, Y-family, little finger domain"/>
    <property type="match status" value="1"/>
</dbReference>
<dbReference type="PANTHER" id="PTHR11076:SF35">
    <property type="entry name" value="DNA REPAIR PROTEIN HOMOLOG YOBH"/>
    <property type="match status" value="1"/>
</dbReference>
<dbReference type="PATRIC" id="fig|1423750.3.peg.1745"/>
<gene>
    <name evidence="7" type="ORF">FC89_GL001700</name>
</gene>
<dbReference type="GO" id="GO:0006260">
    <property type="term" value="P:DNA replication"/>
    <property type="evidence" value="ECO:0007669"/>
    <property type="project" value="UniProtKB-KW"/>
</dbReference>
<sequence>MSAINYSTEPHGIFFLIDNKSFYASVESVERGLNPLRSILVVMSEQDNTNGGLVLATSPRAKDLFGIHNVDRWRDLPHDSRLMIVPPRMNLYIKKNLAINKIFTQFTTEQDVYPYSIDESILDMTHSWNLFGKTPQAAAHQIQIAVKKQLGLYTTVGIGENPLQAKLALDLFAKNSSQLSACLTYNTFAAKVWPITRLTNIWSIGQRTAAHLQRLGINSIGELAHTNPAALQREFGIIGTQLFALAWGIDRSQLEDQLRPRKTSLENSQVLPRDYYRRSEIEVVIKEICQQVAARMRHRHLCTSCIRLSIGYSLAATTINSSGFAHEQKIELTDNSFQLEQQLLNIFSSSWNGAPVRRISVGFSQLVVKQADQLNLFLPPEQQLKQIAFNQLIDQIRGKFGKGAIMYANSLTQGGTFKQRINLVGGHNGGNTFE</sequence>
<evidence type="ECO:0000259" key="6">
    <source>
        <dbReference type="PROSITE" id="PS50173"/>
    </source>
</evidence>
<evidence type="ECO:0000256" key="2">
    <source>
        <dbReference type="ARBA" id="ARBA00022457"/>
    </source>
</evidence>
<dbReference type="InterPro" id="IPR043128">
    <property type="entry name" value="Rev_trsase/Diguanyl_cyclase"/>
</dbReference>
<keyword evidence="3" id="KW-0548">Nucleotidyltransferase</keyword>
<protein>
    <submittedName>
        <fullName evidence="7">ImpB MucB SamB family protein UvrX</fullName>
    </submittedName>
</protein>
<keyword evidence="8" id="KW-1185">Reference proteome</keyword>
<keyword evidence="2" id="KW-0515">Mutator protein</keyword>
<evidence type="ECO:0000313" key="8">
    <source>
        <dbReference type="Proteomes" id="UP000051451"/>
    </source>
</evidence>
<dbReference type="Gene3D" id="1.10.150.20">
    <property type="entry name" value="5' to 3' exonuclease, C-terminal subdomain"/>
    <property type="match status" value="1"/>
</dbReference>
<dbReference type="SUPFAM" id="SSF56672">
    <property type="entry name" value="DNA/RNA polymerases"/>
    <property type="match status" value="1"/>
</dbReference>
<keyword evidence="4" id="KW-0235">DNA replication</keyword>
<evidence type="ECO:0000256" key="5">
    <source>
        <dbReference type="ARBA" id="ARBA00022932"/>
    </source>
</evidence>
<dbReference type="EMBL" id="AZGB01000022">
    <property type="protein sequence ID" value="KRM05230.1"/>
    <property type="molecule type" value="Genomic_DNA"/>
</dbReference>
<accession>A0A0R1VHS9</accession>
<name>A0A0R1VHS9_9LACO</name>
<dbReference type="Pfam" id="PF00817">
    <property type="entry name" value="IMS"/>
    <property type="match status" value="1"/>
</dbReference>
<dbReference type="GO" id="GO:0003684">
    <property type="term" value="F:damaged DNA binding"/>
    <property type="evidence" value="ECO:0007669"/>
    <property type="project" value="InterPro"/>
</dbReference>
<comment type="similarity">
    <text evidence="1">Belongs to the DNA polymerase type-Y family.</text>
</comment>
<dbReference type="GO" id="GO:0009432">
    <property type="term" value="P:SOS response"/>
    <property type="evidence" value="ECO:0007669"/>
    <property type="project" value="TreeGrafter"/>
</dbReference>
<proteinExistence type="inferred from homology"/>
<dbReference type="Gene3D" id="3.40.1170.60">
    <property type="match status" value="1"/>
</dbReference>
<organism evidence="7 8">
    <name type="scientific">Liquorilactobacillus ghanensis DSM 18630</name>
    <dbReference type="NCBI Taxonomy" id="1423750"/>
    <lineage>
        <taxon>Bacteria</taxon>
        <taxon>Bacillati</taxon>
        <taxon>Bacillota</taxon>
        <taxon>Bacilli</taxon>
        <taxon>Lactobacillales</taxon>
        <taxon>Lactobacillaceae</taxon>
        <taxon>Liquorilactobacillus</taxon>
    </lineage>
</organism>
<evidence type="ECO:0000256" key="3">
    <source>
        <dbReference type="ARBA" id="ARBA00022695"/>
    </source>
</evidence>
<dbReference type="InterPro" id="IPR036775">
    <property type="entry name" value="DNA_pol_Y-fam_lit_finger_sf"/>
</dbReference>
<dbReference type="InterPro" id="IPR017961">
    <property type="entry name" value="DNA_pol_Y-fam_little_finger"/>
</dbReference>
<dbReference type="InterPro" id="IPR043502">
    <property type="entry name" value="DNA/RNA_pol_sf"/>
</dbReference>
<dbReference type="CDD" id="cd01700">
    <property type="entry name" value="PolY_Pol_V_umuC"/>
    <property type="match status" value="1"/>
</dbReference>
<dbReference type="InterPro" id="IPR050116">
    <property type="entry name" value="DNA_polymerase-Y"/>
</dbReference>
<dbReference type="AlphaFoldDB" id="A0A0R1VHS9"/>
<dbReference type="Gene3D" id="3.30.70.270">
    <property type="match status" value="1"/>
</dbReference>
<dbReference type="SUPFAM" id="SSF100879">
    <property type="entry name" value="Lesion bypass DNA polymerase (Y-family), little finger domain"/>
    <property type="match status" value="1"/>
</dbReference>
<evidence type="ECO:0000256" key="1">
    <source>
        <dbReference type="ARBA" id="ARBA00010945"/>
    </source>
</evidence>
<dbReference type="GO" id="GO:0005829">
    <property type="term" value="C:cytosol"/>
    <property type="evidence" value="ECO:0007669"/>
    <property type="project" value="TreeGrafter"/>
</dbReference>
<dbReference type="PROSITE" id="PS50173">
    <property type="entry name" value="UMUC"/>
    <property type="match status" value="1"/>
</dbReference>
<dbReference type="STRING" id="1423750.FC89_GL001700"/>
<feature type="domain" description="UmuC" evidence="6">
    <location>
        <begin position="14"/>
        <end position="205"/>
    </location>
</feature>
<evidence type="ECO:0000256" key="4">
    <source>
        <dbReference type="ARBA" id="ARBA00022705"/>
    </source>
</evidence>
<dbReference type="GO" id="GO:0042276">
    <property type="term" value="P:error-prone translesion synthesis"/>
    <property type="evidence" value="ECO:0007669"/>
    <property type="project" value="TreeGrafter"/>
</dbReference>
<evidence type="ECO:0000313" key="7">
    <source>
        <dbReference type="EMBL" id="KRM05230.1"/>
    </source>
</evidence>
<dbReference type="InterPro" id="IPR001126">
    <property type="entry name" value="UmuC"/>
</dbReference>
<dbReference type="GO" id="GO:0006281">
    <property type="term" value="P:DNA repair"/>
    <property type="evidence" value="ECO:0007669"/>
    <property type="project" value="InterPro"/>
</dbReference>
<comment type="caution">
    <text evidence="7">The sequence shown here is derived from an EMBL/GenBank/DDBJ whole genome shotgun (WGS) entry which is preliminary data.</text>
</comment>